<sequence>MIHRIETRPICGRNKCLDDNNDPKVELTKCISMKNEHNQQSFPKNTQQIHHFVRVNQELGTSRLHQQTSNILRL</sequence>
<evidence type="ECO:0000313" key="1">
    <source>
        <dbReference type="EMBL" id="TPP64074.1"/>
    </source>
</evidence>
<evidence type="ECO:0000313" key="2">
    <source>
        <dbReference type="Proteomes" id="UP000316759"/>
    </source>
</evidence>
<dbReference type="AlphaFoldDB" id="A0A504YRS0"/>
<gene>
    <name evidence="1" type="ORF">FGIG_04501</name>
</gene>
<accession>A0A504YRS0</accession>
<keyword evidence="2" id="KW-1185">Reference proteome</keyword>
<protein>
    <submittedName>
        <fullName evidence="1">Uncharacterized protein</fullName>
    </submittedName>
</protein>
<dbReference type="EMBL" id="SUNJ01004904">
    <property type="protein sequence ID" value="TPP64074.1"/>
    <property type="molecule type" value="Genomic_DNA"/>
</dbReference>
<name>A0A504YRS0_FASGI</name>
<organism evidence="1 2">
    <name type="scientific">Fasciola gigantica</name>
    <name type="common">Giant liver fluke</name>
    <dbReference type="NCBI Taxonomy" id="46835"/>
    <lineage>
        <taxon>Eukaryota</taxon>
        <taxon>Metazoa</taxon>
        <taxon>Spiralia</taxon>
        <taxon>Lophotrochozoa</taxon>
        <taxon>Platyhelminthes</taxon>
        <taxon>Trematoda</taxon>
        <taxon>Digenea</taxon>
        <taxon>Plagiorchiida</taxon>
        <taxon>Echinostomata</taxon>
        <taxon>Echinostomatoidea</taxon>
        <taxon>Fasciolidae</taxon>
        <taxon>Fasciola</taxon>
    </lineage>
</organism>
<proteinExistence type="predicted"/>
<comment type="caution">
    <text evidence="1">The sequence shown here is derived from an EMBL/GenBank/DDBJ whole genome shotgun (WGS) entry which is preliminary data.</text>
</comment>
<dbReference type="Proteomes" id="UP000316759">
    <property type="component" value="Unassembled WGS sequence"/>
</dbReference>
<reference evidence="1 2" key="1">
    <citation type="submission" date="2019-04" db="EMBL/GenBank/DDBJ databases">
        <title>Annotation for the trematode Fasciola gigantica.</title>
        <authorList>
            <person name="Choi Y.-J."/>
        </authorList>
    </citation>
    <scope>NUCLEOTIDE SEQUENCE [LARGE SCALE GENOMIC DNA]</scope>
    <source>
        <strain evidence="1">Uganda_cow_1</strain>
    </source>
</reference>